<comment type="similarity">
    <text evidence="6">Belongs to the LptC family.</text>
</comment>
<dbReference type="GO" id="GO:0015221">
    <property type="term" value="F:lipopolysaccharide transmembrane transporter activity"/>
    <property type="evidence" value="ECO:0007669"/>
    <property type="project" value="InterPro"/>
</dbReference>
<dbReference type="InterPro" id="IPR010664">
    <property type="entry name" value="LipoPS_assembly_LptC-rel"/>
</dbReference>
<evidence type="ECO:0000256" key="1">
    <source>
        <dbReference type="ARBA" id="ARBA00022475"/>
    </source>
</evidence>
<dbReference type="PIRSF" id="PIRSF028513">
    <property type="entry name" value="LptC"/>
    <property type="match status" value="1"/>
</dbReference>
<keyword evidence="3 6" id="KW-0812">Transmembrane</keyword>
<protein>
    <recommendedName>
        <fullName evidence="6">Lipopolysaccharide export system protein LptC</fullName>
    </recommendedName>
</protein>
<dbReference type="InterPro" id="IPR026265">
    <property type="entry name" value="LptC"/>
</dbReference>
<dbReference type="STRING" id="1628148.BI198_02680"/>
<evidence type="ECO:0000313" key="7">
    <source>
        <dbReference type="EMBL" id="OEY68597.1"/>
    </source>
</evidence>
<dbReference type="InterPro" id="IPR052363">
    <property type="entry name" value="LPS_export_LptC"/>
</dbReference>
<dbReference type="GO" id="GO:0043165">
    <property type="term" value="P:Gram-negative-bacterium-type cell outer membrane assembly"/>
    <property type="evidence" value="ECO:0007669"/>
    <property type="project" value="UniProtKB-UniRule"/>
</dbReference>
<name>A0A1E7Q369_9GAMM</name>
<reference evidence="8" key="1">
    <citation type="submission" date="2016-09" db="EMBL/GenBank/DDBJ databases">
        <authorList>
            <person name="Wan X."/>
            <person name="Hou S."/>
        </authorList>
    </citation>
    <scope>NUCLEOTIDE SEQUENCE [LARGE SCALE GENOMIC DNA]</scope>
    <source>
        <strain evidence="8">KH87</strain>
    </source>
</reference>
<evidence type="ECO:0000256" key="5">
    <source>
        <dbReference type="ARBA" id="ARBA00023136"/>
    </source>
</evidence>
<sequence>MRKLFVILVILLVITASYLWFQPDDNSSMLQAGQELRPDYIASDITRTLYNAEGFKTDSVTAERLEHFELLGFTQFELPIYTLYNGQHLPSWTAHSKIATWYPEDRIILEQQVVIESLLQNELIERIETDTLEMLFPDNRLQNNQPVRVQGKGFYIEGVGIQADLTEKTLQLLQHNKTVYQNEG</sequence>
<dbReference type="GO" id="GO:0017089">
    <property type="term" value="F:glycolipid transfer activity"/>
    <property type="evidence" value="ECO:0007669"/>
    <property type="project" value="TreeGrafter"/>
</dbReference>
<evidence type="ECO:0000256" key="3">
    <source>
        <dbReference type="ARBA" id="ARBA00022692"/>
    </source>
</evidence>
<organism evidence="7 8">
    <name type="scientific">Rheinheimera salexigens</name>
    <dbReference type="NCBI Taxonomy" id="1628148"/>
    <lineage>
        <taxon>Bacteria</taxon>
        <taxon>Pseudomonadati</taxon>
        <taxon>Pseudomonadota</taxon>
        <taxon>Gammaproteobacteria</taxon>
        <taxon>Chromatiales</taxon>
        <taxon>Chromatiaceae</taxon>
        <taxon>Rheinheimera</taxon>
    </lineage>
</organism>
<keyword evidence="5 6" id="KW-0472">Membrane</keyword>
<comment type="subcellular location">
    <subcellularLocation>
        <location evidence="6">Cell inner membrane</location>
        <topology evidence="6">Single-pass membrane protein</topology>
    </subcellularLocation>
</comment>
<dbReference type="OrthoDB" id="6193381at2"/>
<dbReference type="GO" id="GO:0030288">
    <property type="term" value="C:outer membrane-bounded periplasmic space"/>
    <property type="evidence" value="ECO:0007669"/>
    <property type="project" value="TreeGrafter"/>
</dbReference>
<dbReference type="RefSeq" id="WP_070048164.1">
    <property type="nucleotide sequence ID" value="NZ_CBCSDO010000001.1"/>
</dbReference>
<dbReference type="Pfam" id="PF06835">
    <property type="entry name" value="LptC"/>
    <property type="match status" value="1"/>
</dbReference>
<dbReference type="EMBL" id="MKEK01000001">
    <property type="protein sequence ID" value="OEY68597.1"/>
    <property type="molecule type" value="Genomic_DNA"/>
</dbReference>
<comment type="subunit">
    <text evidence="6">Component of the lipopolysaccharide transport and assembly complex. Interacts with LptA and the LptBFG transporter complex.</text>
</comment>
<evidence type="ECO:0000256" key="4">
    <source>
        <dbReference type="ARBA" id="ARBA00022989"/>
    </source>
</evidence>
<dbReference type="AlphaFoldDB" id="A0A1E7Q369"/>
<evidence type="ECO:0000256" key="6">
    <source>
        <dbReference type="HAMAP-Rule" id="MF_01915"/>
    </source>
</evidence>
<dbReference type="Gene3D" id="2.60.450.10">
    <property type="entry name" value="Lipopolysaccharide (LPS) transport protein A like domain"/>
    <property type="match status" value="1"/>
</dbReference>
<evidence type="ECO:0000256" key="2">
    <source>
        <dbReference type="ARBA" id="ARBA00022519"/>
    </source>
</evidence>
<proteinExistence type="inferred from homology"/>
<keyword evidence="8" id="KW-1185">Reference proteome</keyword>
<dbReference type="NCBIfam" id="TIGR04409">
    <property type="entry name" value="LptC_YrbK"/>
    <property type="match status" value="1"/>
</dbReference>
<dbReference type="PANTHER" id="PTHR37481:SF1">
    <property type="entry name" value="LIPOPOLYSACCHARIDE EXPORT SYSTEM PROTEIN LPTC"/>
    <property type="match status" value="1"/>
</dbReference>
<dbReference type="GO" id="GO:0005886">
    <property type="term" value="C:plasma membrane"/>
    <property type="evidence" value="ECO:0007669"/>
    <property type="project" value="UniProtKB-SubCell"/>
</dbReference>
<accession>A0A1E7Q369</accession>
<dbReference type="PANTHER" id="PTHR37481">
    <property type="entry name" value="LIPOPOLYSACCHARIDE EXPORT SYSTEM PROTEIN LPTC"/>
    <property type="match status" value="1"/>
</dbReference>
<gene>
    <name evidence="6" type="primary">lptC</name>
    <name evidence="7" type="ORF">BI198_02680</name>
</gene>
<dbReference type="Proteomes" id="UP000242258">
    <property type="component" value="Unassembled WGS sequence"/>
</dbReference>
<dbReference type="HAMAP" id="MF_01915">
    <property type="entry name" value="LPS_assembly_LptC"/>
    <property type="match status" value="1"/>
</dbReference>
<comment type="function">
    <text evidence="6">Involved in the assembly of lipopolysaccharide (LPS). Required for the translocation of LPS from the inner membrane to the outer membrane. Facilitates the transfer of LPS from the inner membrane to the periplasmic protein LptA. Could be a docking site for LptA.</text>
</comment>
<keyword evidence="1 6" id="KW-1003">Cell membrane</keyword>
<keyword evidence="4 6" id="KW-1133">Transmembrane helix</keyword>
<comment type="caution">
    <text evidence="7">The sequence shown here is derived from an EMBL/GenBank/DDBJ whole genome shotgun (WGS) entry which is preliminary data.</text>
</comment>
<evidence type="ECO:0000313" key="8">
    <source>
        <dbReference type="Proteomes" id="UP000242258"/>
    </source>
</evidence>
<keyword evidence="2 6" id="KW-0997">Cell inner membrane</keyword>